<evidence type="ECO:0000259" key="5">
    <source>
        <dbReference type="PROSITE" id="PS51886"/>
    </source>
</evidence>
<organism evidence="6 7">
    <name type="scientific">Paraglomus occultum</name>
    <dbReference type="NCBI Taxonomy" id="144539"/>
    <lineage>
        <taxon>Eukaryota</taxon>
        <taxon>Fungi</taxon>
        <taxon>Fungi incertae sedis</taxon>
        <taxon>Mucoromycota</taxon>
        <taxon>Glomeromycotina</taxon>
        <taxon>Glomeromycetes</taxon>
        <taxon>Paraglomerales</taxon>
        <taxon>Paraglomeraceae</taxon>
        <taxon>Paraglomus</taxon>
    </lineage>
</organism>
<dbReference type="PANTHER" id="PTHR23354:SF62">
    <property type="entry name" value="MUSTARD, ISOFORM V"/>
    <property type="match status" value="1"/>
</dbReference>
<dbReference type="PANTHER" id="PTHR23354">
    <property type="entry name" value="NUCLEOLAR PROTEIN 7/ESTROGEN RECEPTOR COACTIVATOR-RELATED"/>
    <property type="match status" value="1"/>
</dbReference>
<reference evidence="6" key="1">
    <citation type="submission" date="2021-06" db="EMBL/GenBank/DDBJ databases">
        <authorList>
            <person name="Kallberg Y."/>
            <person name="Tangrot J."/>
            <person name="Rosling A."/>
        </authorList>
    </citation>
    <scope>NUCLEOTIDE SEQUENCE</scope>
    <source>
        <strain evidence="6">IA702</strain>
    </source>
</reference>
<sequence>MANFIQKDNSLPLSIHDYDNCHKSKTLWSERSRLERYCEQQTSQPKDKPLKRKGHFATLVPRRSSSESFWEITDRNNYTVSLNNSPVLCNAFFPPVDSFFSLLFAKKSNLFFWRTKRLSQRTAPTMVPQNDANSLSLLTTTIRSLSKLNTTRVSFFDWKPHDLNLSQKAPSQESLEFIVADDEMAKVELVGRDPDTEPVLDENVAEQIRQQLPRISRIAPKWNLLYSLDQDGSSMTTLFRKVKDKGPLILAIKDADDQVFGAFVTDPFRPRTSFYGTGECFLWKCIHVNKETPMVRFYLWSGKNEYLIFCSIDYFAIGGGDGRTGLWVDSGLEKGTSAACETFDNEILSSTPQFDCMGLEIWGFKD</sequence>
<dbReference type="AlphaFoldDB" id="A0A9N8W6K7"/>
<comment type="similarity">
    <text evidence="2">Belongs to the OXR1 family.</text>
</comment>
<evidence type="ECO:0000256" key="3">
    <source>
        <dbReference type="ARBA" id="ARBA00023128"/>
    </source>
</evidence>
<dbReference type="PROSITE" id="PS51886">
    <property type="entry name" value="TLDC"/>
    <property type="match status" value="1"/>
</dbReference>
<comment type="subcellular location">
    <subcellularLocation>
        <location evidence="1">Mitochondrion</location>
    </subcellularLocation>
</comment>
<name>A0A9N8W6K7_9GLOM</name>
<evidence type="ECO:0000256" key="2">
    <source>
        <dbReference type="ARBA" id="ARBA00009540"/>
    </source>
</evidence>
<proteinExistence type="inferred from homology"/>
<comment type="caution">
    <text evidence="6">The sequence shown here is derived from an EMBL/GenBank/DDBJ whole genome shotgun (WGS) entry which is preliminary data.</text>
</comment>
<dbReference type="GO" id="GO:0006979">
    <property type="term" value="P:response to oxidative stress"/>
    <property type="evidence" value="ECO:0007669"/>
    <property type="project" value="TreeGrafter"/>
</dbReference>
<gene>
    <name evidence="6" type="ORF">POCULU_LOCUS1431</name>
</gene>
<keyword evidence="3" id="KW-0496">Mitochondrion</keyword>
<evidence type="ECO:0000313" key="7">
    <source>
        <dbReference type="Proteomes" id="UP000789572"/>
    </source>
</evidence>
<evidence type="ECO:0000256" key="4">
    <source>
        <dbReference type="ARBA" id="ARBA00040604"/>
    </source>
</evidence>
<dbReference type="EMBL" id="CAJVPJ010000107">
    <property type="protein sequence ID" value="CAG8478809.1"/>
    <property type="molecule type" value="Genomic_DNA"/>
</dbReference>
<evidence type="ECO:0000313" key="6">
    <source>
        <dbReference type="EMBL" id="CAG8478809.1"/>
    </source>
</evidence>
<dbReference type="GO" id="GO:0005739">
    <property type="term" value="C:mitochondrion"/>
    <property type="evidence" value="ECO:0007669"/>
    <property type="project" value="UniProtKB-SubCell"/>
</dbReference>
<dbReference type="InterPro" id="IPR006571">
    <property type="entry name" value="TLDc_dom"/>
</dbReference>
<protein>
    <recommendedName>
        <fullName evidence="4">Oxidation resistance protein 1</fullName>
    </recommendedName>
</protein>
<dbReference type="Proteomes" id="UP000789572">
    <property type="component" value="Unassembled WGS sequence"/>
</dbReference>
<feature type="domain" description="TLDc" evidence="5">
    <location>
        <begin position="198"/>
        <end position="365"/>
    </location>
</feature>
<dbReference type="GO" id="GO:0005634">
    <property type="term" value="C:nucleus"/>
    <property type="evidence" value="ECO:0007669"/>
    <property type="project" value="TreeGrafter"/>
</dbReference>
<keyword evidence="7" id="KW-1185">Reference proteome</keyword>
<evidence type="ECO:0000256" key="1">
    <source>
        <dbReference type="ARBA" id="ARBA00004173"/>
    </source>
</evidence>
<accession>A0A9N8W6K7</accession>
<dbReference type="OrthoDB" id="26679at2759"/>
<dbReference type="SMART" id="SM00584">
    <property type="entry name" value="TLDc"/>
    <property type="match status" value="1"/>
</dbReference>
<dbReference type="Pfam" id="PF07534">
    <property type="entry name" value="TLD"/>
    <property type="match status" value="1"/>
</dbReference>